<gene>
    <name evidence="11" type="ORF">EJ03DRAFT_330900</name>
</gene>
<dbReference type="PROSITE" id="PS51650">
    <property type="entry name" value="C2_DOCK"/>
    <property type="match status" value="1"/>
</dbReference>
<accession>A0A6G1KZV1</accession>
<feature type="compositionally biased region" description="Basic residues" evidence="7">
    <location>
        <begin position="116"/>
        <end position="142"/>
    </location>
</feature>
<evidence type="ECO:0000256" key="3">
    <source>
        <dbReference type="ARBA" id="ARBA00022490"/>
    </source>
</evidence>
<evidence type="ECO:0000259" key="9">
    <source>
        <dbReference type="PROSITE" id="PS51650"/>
    </source>
</evidence>
<keyword evidence="12" id="KW-1185">Reference proteome</keyword>
<feature type="compositionally biased region" description="Polar residues" evidence="7">
    <location>
        <begin position="1998"/>
        <end position="2014"/>
    </location>
</feature>
<dbReference type="GO" id="GO:0005886">
    <property type="term" value="C:plasma membrane"/>
    <property type="evidence" value="ECO:0007669"/>
    <property type="project" value="TreeGrafter"/>
</dbReference>
<dbReference type="Pfam" id="PF14429">
    <property type="entry name" value="DOCK-C2"/>
    <property type="match status" value="1"/>
</dbReference>
<feature type="region of interest" description="Disordered" evidence="7">
    <location>
        <begin position="1671"/>
        <end position="1693"/>
    </location>
</feature>
<dbReference type="InterPro" id="IPR027357">
    <property type="entry name" value="DOCKER_dom"/>
</dbReference>
<feature type="region of interest" description="Disordered" evidence="7">
    <location>
        <begin position="1098"/>
        <end position="1117"/>
    </location>
</feature>
<dbReference type="InterPro" id="IPR001452">
    <property type="entry name" value="SH3_domain"/>
</dbReference>
<evidence type="ECO:0000313" key="12">
    <source>
        <dbReference type="Proteomes" id="UP000799436"/>
    </source>
</evidence>
<dbReference type="Pfam" id="PF16172">
    <property type="entry name" value="DOCK_N"/>
    <property type="match status" value="1"/>
</dbReference>
<evidence type="ECO:0000259" key="8">
    <source>
        <dbReference type="PROSITE" id="PS50002"/>
    </source>
</evidence>
<dbReference type="CDD" id="cd08679">
    <property type="entry name" value="C2_DOCK180_related"/>
    <property type="match status" value="1"/>
</dbReference>
<dbReference type="InterPro" id="IPR036028">
    <property type="entry name" value="SH3-like_dom_sf"/>
</dbReference>
<dbReference type="InterPro" id="IPR032376">
    <property type="entry name" value="DOCK_N"/>
</dbReference>
<dbReference type="PROSITE" id="PS50002">
    <property type="entry name" value="SH3"/>
    <property type="match status" value="1"/>
</dbReference>
<feature type="region of interest" description="Disordered" evidence="7">
    <location>
        <begin position="94"/>
        <end position="165"/>
    </location>
</feature>
<feature type="compositionally biased region" description="Low complexity" evidence="7">
    <location>
        <begin position="411"/>
        <end position="435"/>
    </location>
</feature>
<dbReference type="GO" id="GO:0005085">
    <property type="term" value="F:guanyl-nucleotide exchange factor activity"/>
    <property type="evidence" value="ECO:0007669"/>
    <property type="project" value="InterPro"/>
</dbReference>
<evidence type="ECO:0000256" key="4">
    <source>
        <dbReference type="ARBA" id="ARBA00022553"/>
    </source>
</evidence>
<dbReference type="PANTHER" id="PTHR45653:SF10">
    <property type="entry name" value="MYOBLAST CITY, ISOFORM B"/>
    <property type="match status" value="1"/>
</dbReference>
<dbReference type="InterPro" id="IPR026791">
    <property type="entry name" value="DOCK"/>
</dbReference>
<evidence type="ECO:0000256" key="7">
    <source>
        <dbReference type="SAM" id="MobiDB-lite"/>
    </source>
</evidence>
<evidence type="ECO:0000313" key="11">
    <source>
        <dbReference type="EMBL" id="KAF2765514.1"/>
    </source>
</evidence>
<dbReference type="Gene3D" id="1.25.40.410">
    <property type="match status" value="1"/>
</dbReference>
<feature type="region of interest" description="Disordered" evidence="7">
    <location>
        <begin position="405"/>
        <end position="475"/>
    </location>
</feature>
<evidence type="ECO:0000259" key="10">
    <source>
        <dbReference type="PROSITE" id="PS51651"/>
    </source>
</evidence>
<comment type="similarity">
    <text evidence="6">Belongs to the DOCK family.</text>
</comment>
<evidence type="ECO:0000256" key="1">
    <source>
        <dbReference type="ARBA" id="ARBA00004496"/>
    </source>
</evidence>
<feature type="compositionally biased region" description="Polar residues" evidence="7">
    <location>
        <begin position="443"/>
        <end position="462"/>
    </location>
</feature>
<dbReference type="InterPro" id="IPR027007">
    <property type="entry name" value="C2_DOCK-type_domain"/>
</dbReference>
<feature type="domain" description="DOCKER" evidence="10">
    <location>
        <begin position="1453"/>
        <end position="1875"/>
    </location>
</feature>
<organism evidence="11 12">
    <name type="scientific">Teratosphaeria nubilosa</name>
    <dbReference type="NCBI Taxonomy" id="161662"/>
    <lineage>
        <taxon>Eukaryota</taxon>
        <taxon>Fungi</taxon>
        <taxon>Dikarya</taxon>
        <taxon>Ascomycota</taxon>
        <taxon>Pezizomycotina</taxon>
        <taxon>Dothideomycetes</taxon>
        <taxon>Dothideomycetidae</taxon>
        <taxon>Mycosphaerellales</taxon>
        <taxon>Teratosphaeriaceae</taxon>
        <taxon>Teratosphaeria</taxon>
    </lineage>
</organism>
<sequence>MPWKPLSSVAFAICTYPFTAQHPNDLPLQIGDCLYIIEQGGKNGEWYRGYLVGFPSLLAGLTGARGQQLDARVFTGIFPSICVEVREVVGADGKGESQGVSMAGETKDAAWERRKSQASHARRVSRALSRKRGGKDMGKKRRADLVADEPPLPRDQDAPKPLAPVPLLRVGDESTESAAEPLVDEIASCLREWHDARLHELLLARGYSQLARVGDLIKRVDAARKQLMHDVMTVKELHALREDTVWNLVAGNKLLNDEVIVRSPSEKGRILTADDSVIEMTKLQANMSILDRSPKISVEAHVLYHVLIDVRNLVCEWHEPATLQVYLCTKEVGEKPQPLSENFAVPIPLPDGAATSPEDQPKSLFINLSANDVGIASETTALYVVFKLIKDEPIRQSLTLPQQALSGHQASSSTSTTSTITKQGSVRGRRSVFGGQRKRTDSTTRPSTATSELSASINSNDSQSEEKYTASASQTRTVKRTVGVGIIDIGKLTRNQSELEKKVTMWAPSTVAEYKTDESDDWHEIVRELMRSPTGSFRRLNMVKRFDVFATAFTSSPAKDLETLVRNTPTLLHEVPHTAKLGFTGAPTEKRSDIYLTLAEPVMPRNAVLSHSKFGNVPLAQRCQSAMANLQLTLEVRKADGERIEDCIFTASNHQGHTAWRTTAIEKGEGWNQTIKLVIPAHDVPGCHIVMSIADSSSFPFALAWVPLWESEAFVRDGDHSVALYVYDEYSSSIIGGKGAYLALPPWHTKTDSTSGIAQAATVSIRTYLCSTEYSQDPTLLGLLRWRSVYGQKLVELLERFPFIPEIEVMKLLPDVFQALFEILHEYAHSEVYEDLVFFNFVCILSIAKDRRFNLENVVEEYAHTRRSWPHASQCLLKAFERLLVNPLETEISRRLRATLKVGDQMLKLIIETTKQSSEEVDAVTNGEAHERHPTFVSDLQGLIVALMALMRNPMPVLLGTQTLVVQHFHTWLPQLSPTLSPPEIMEIATNLLDACAHTQGKMILYRLILINNYSQLDLFKTTKDLRVNLVANTFRWLAPYWGTGEEVVGVGTEQWRDQVRLCCSVVATQMEELEEEICQYVPKMVESYAALQQQHNERAEMGRRGRNGHGESGRSRDVKKTFSMLFPTSFPFPTKPTPEIEGVDVDEAMLEMSALLAAALTTQKRLYFDENQVDIPGVLMQALKVGQSVLSGGAFPRSWLSLHVSHHRFAMTALTRIAEVLIELLPDVYAPDTESALEFDTVIWRTFFDTLCLAVTSPALAMETFPEQKRRAIWKIAGDVRETGAALLRQTWNAIGWETDEDARKLHGFERMGGYQVQFVPELIAPIVELCLSVHAGLRQVAIEVLRTMIISTWELDQDLAVVRTAMIDCLDKLCRSKTGLTESYLQKTFLEEMLEQFHPLANSMERELHQAVVEMFEVIGDLLSMLANVHQGGAINEATKIVDTLRLMEFLKDVQSEDAYIRYVHQLAGLQQAAGYYTEAGLALRLHADRYDWDPVTSLPELRDPKMPVKNAFERKEALYFEMCTFFERGQAWSLALKAYKELATQYEENVYDFSKLARCQRAMASVHEQISKGDRAVARYFRVLYRGLGFPVSVRGKEFVFEGFATDRMAAFEDRLQQLHPSAQILRSAVDAEVEGQFLQVFALSPHKDLEHPVYQRTRVTQAAREHSLLSSPQKFSTTTRSQGGETGVPVTEQRVEKVIYTTAEAFPTILRRSEIIQTEAFVLTPVEAAVERTVRKTQELLALEKRVSNGEEAERDMLTADLMFAVDPNSESSVARYRALLPAPETPMRDSMGECPDSVMEEAEAVEPVLDPLQSALKVALMDHALAIRRCLGLYGRSAHLATKAELVPRFEATFEPELAVLFPHSQGLVVPADDTPPESATPVPGTSHSKDVMGGEQPSTAGAEQRAEESAADDSHAEEEKEPQRRSRRSSLPWLRRARSSSRADKIRASGATSTEPSADGTQNIRPRSRQRSLSRLRDGPLVRRLSLFGANTLVTPGSGTDAQDSLTSPPHCDPASKSGGGPTTYQPTGYRPDTQESGALSSVTAGTAGTGTSYAAMSTAQLKKRLSFLRRDGALAAGGE</sequence>
<dbReference type="CDD" id="cd11684">
    <property type="entry name" value="DHR2_DOCK"/>
    <property type="match status" value="1"/>
</dbReference>
<dbReference type="Gene3D" id="2.30.30.40">
    <property type="entry name" value="SH3 Domains"/>
    <property type="match status" value="1"/>
</dbReference>
<dbReference type="Gene3D" id="1.20.1270.350">
    <property type="entry name" value="Dedicator of cytokinesis N-terminal subdomain"/>
    <property type="match status" value="1"/>
</dbReference>
<dbReference type="PROSITE" id="PS51651">
    <property type="entry name" value="DOCKER"/>
    <property type="match status" value="1"/>
</dbReference>
<dbReference type="Gene3D" id="2.60.40.150">
    <property type="entry name" value="C2 domain"/>
    <property type="match status" value="1"/>
</dbReference>
<evidence type="ECO:0000256" key="2">
    <source>
        <dbReference type="ARBA" id="ARBA00022443"/>
    </source>
</evidence>
<evidence type="ECO:0000256" key="5">
    <source>
        <dbReference type="PROSITE-ProRule" id="PRU00192"/>
    </source>
</evidence>
<keyword evidence="2 5" id="KW-0728">SH3 domain</keyword>
<feature type="compositionally biased region" description="Polar residues" evidence="7">
    <location>
        <begin position="1672"/>
        <end position="1687"/>
    </location>
</feature>
<keyword evidence="3" id="KW-0963">Cytoplasm</keyword>
<name>A0A6G1KZV1_9PEZI</name>
<evidence type="ECO:0000256" key="6">
    <source>
        <dbReference type="PROSITE-ProRule" id="PRU00983"/>
    </source>
</evidence>
<feature type="compositionally biased region" description="Basic and acidic residues" evidence="7">
    <location>
        <begin position="1910"/>
        <end position="1930"/>
    </location>
</feature>
<dbReference type="SMART" id="SM00326">
    <property type="entry name" value="SH3"/>
    <property type="match status" value="1"/>
</dbReference>
<feature type="region of interest" description="Disordered" evidence="7">
    <location>
        <begin position="1874"/>
        <end position="1984"/>
    </location>
</feature>
<dbReference type="InterPro" id="IPR016024">
    <property type="entry name" value="ARM-type_fold"/>
</dbReference>
<dbReference type="PANTHER" id="PTHR45653">
    <property type="entry name" value="DEDICATOR OF CYTOKINESIS"/>
    <property type="match status" value="1"/>
</dbReference>
<feature type="region of interest" description="Disordered" evidence="7">
    <location>
        <begin position="1997"/>
        <end position="2057"/>
    </location>
</feature>
<proteinExistence type="inferred from homology"/>
<dbReference type="GO" id="GO:0007264">
    <property type="term" value="P:small GTPase-mediated signal transduction"/>
    <property type="evidence" value="ECO:0007669"/>
    <property type="project" value="InterPro"/>
</dbReference>
<evidence type="ECO:0008006" key="13">
    <source>
        <dbReference type="Google" id="ProtNLM"/>
    </source>
</evidence>
<dbReference type="InterPro" id="IPR043161">
    <property type="entry name" value="DOCK_C_lobe_A"/>
</dbReference>
<feature type="domain" description="SH3" evidence="8">
    <location>
        <begin position="7"/>
        <end position="88"/>
    </location>
</feature>
<dbReference type="EMBL" id="ML995890">
    <property type="protein sequence ID" value="KAF2765514.1"/>
    <property type="molecule type" value="Genomic_DNA"/>
</dbReference>
<dbReference type="InterPro" id="IPR042455">
    <property type="entry name" value="DOCK_N_sub1"/>
</dbReference>
<reference evidence="11" key="1">
    <citation type="journal article" date="2020" name="Stud. Mycol.">
        <title>101 Dothideomycetes genomes: a test case for predicting lifestyles and emergence of pathogens.</title>
        <authorList>
            <person name="Haridas S."/>
            <person name="Albert R."/>
            <person name="Binder M."/>
            <person name="Bloem J."/>
            <person name="Labutti K."/>
            <person name="Salamov A."/>
            <person name="Andreopoulos B."/>
            <person name="Baker S."/>
            <person name="Barry K."/>
            <person name="Bills G."/>
            <person name="Bluhm B."/>
            <person name="Cannon C."/>
            <person name="Castanera R."/>
            <person name="Culley D."/>
            <person name="Daum C."/>
            <person name="Ezra D."/>
            <person name="Gonzalez J."/>
            <person name="Henrissat B."/>
            <person name="Kuo A."/>
            <person name="Liang C."/>
            <person name="Lipzen A."/>
            <person name="Lutzoni F."/>
            <person name="Magnuson J."/>
            <person name="Mondo S."/>
            <person name="Nolan M."/>
            <person name="Ohm R."/>
            <person name="Pangilinan J."/>
            <person name="Park H.-J."/>
            <person name="Ramirez L."/>
            <person name="Alfaro M."/>
            <person name="Sun H."/>
            <person name="Tritt A."/>
            <person name="Yoshinaga Y."/>
            <person name="Zwiers L.-H."/>
            <person name="Turgeon B."/>
            <person name="Goodwin S."/>
            <person name="Spatafora J."/>
            <person name="Crous P."/>
            <person name="Grigoriev I."/>
        </authorList>
    </citation>
    <scope>NUCLEOTIDE SEQUENCE</scope>
    <source>
        <strain evidence="11">CBS 116005</strain>
    </source>
</reference>
<feature type="compositionally biased region" description="Low complexity" evidence="7">
    <location>
        <begin position="2043"/>
        <end position="2057"/>
    </location>
</feature>
<protein>
    <recommendedName>
        <fullName evidence="13">SH3 domain-containing protein</fullName>
    </recommendedName>
</protein>
<feature type="domain" description="C2 DOCK-type" evidence="9">
    <location>
        <begin position="591"/>
        <end position="770"/>
    </location>
</feature>
<dbReference type="GO" id="GO:0005737">
    <property type="term" value="C:cytoplasm"/>
    <property type="evidence" value="ECO:0007669"/>
    <property type="project" value="UniProtKB-SubCell"/>
</dbReference>
<dbReference type="Pfam" id="PF23554">
    <property type="entry name" value="TPR_DOCK"/>
    <property type="match status" value="2"/>
</dbReference>
<feature type="compositionally biased region" description="Basic and acidic residues" evidence="7">
    <location>
        <begin position="105"/>
        <end position="115"/>
    </location>
</feature>
<comment type="subcellular location">
    <subcellularLocation>
        <location evidence="1">Cytoplasm</location>
    </subcellularLocation>
</comment>
<dbReference type="SUPFAM" id="SSF50044">
    <property type="entry name" value="SH3-domain"/>
    <property type="match status" value="1"/>
</dbReference>
<dbReference type="InterPro" id="IPR056372">
    <property type="entry name" value="TPR_DOCK"/>
</dbReference>
<feature type="compositionally biased region" description="Polar residues" evidence="7">
    <location>
        <begin position="1956"/>
        <end position="1970"/>
    </location>
</feature>
<dbReference type="Proteomes" id="UP000799436">
    <property type="component" value="Unassembled WGS sequence"/>
</dbReference>
<dbReference type="GO" id="GO:0031267">
    <property type="term" value="F:small GTPase binding"/>
    <property type="evidence" value="ECO:0007669"/>
    <property type="project" value="TreeGrafter"/>
</dbReference>
<dbReference type="OrthoDB" id="18896at2759"/>
<dbReference type="InterPro" id="IPR035892">
    <property type="entry name" value="C2_domain_sf"/>
</dbReference>
<keyword evidence="4" id="KW-0597">Phosphoprotein</keyword>
<dbReference type="SUPFAM" id="SSF48371">
    <property type="entry name" value="ARM repeat"/>
    <property type="match status" value="1"/>
</dbReference>